<sequence>MHFPNVISVAAVLSSLASAAPTRRCEGEGTCPEVQTWDNCLLPNQTALTFDDGPAGFEKEIMQTLGDRKATFFLNGCNSQCIYEEENVNNIRALHDAGHTLGSHGWTHANFSTLSFDQIHDELWKMEVAFSKILGLKPLYFRAPYGETSDTLMTVLAQRGYKKNFLWSDDVGDSSLLGVDYGKELYDSIAETWPNPHMVLNHASHEETVKQTLPYAMEALEQVGEPQERDETWVC</sequence>
<dbReference type="Proteomes" id="UP001227268">
    <property type="component" value="Unassembled WGS sequence"/>
</dbReference>
<organism evidence="1 2">
    <name type="scientific">Naganishia friedmannii</name>
    <dbReference type="NCBI Taxonomy" id="89922"/>
    <lineage>
        <taxon>Eukaryota</taxon>
        <taxon>Fungi</taxon>
        <taxon>Dikarya</taxon>
        <taxon>Basidiomycota</taxon>
        <taxon>Agaricomycotina</taxon>
        <taxon>Tremellomycetes</taxon>
        <taxon>Filobasidiales</taxon>
        <taxon>Filobasidiaceae</taxon>
        <taxon>Naganishia</taxon>
    </lineage>
</organism>
<evidence type="ECO:0000313" key="2">
    <source>
        <dbReference type="Proteomes" id="UP001227268"/>
    </source>
</evidence>
<accession>A0ACC2V5S9</accession>
<name>A0ACC2V5S9_9TREE</name>
<evidence type="ECO:0000313" key="1">
    <source>
        <dbReference type="EMBL" id="KAJ9094275.1"/>
    </source>
</evidence>
<gene>
    <name evidence="1" type="ORF">QFC21_006101</name>
</gene>
<comment type="caution">
    <text evidence="1">The sequence shown here is derived from an EMBL/GenBank/DDBJ whole genome shotgun (WGS) entry which is preliminary data.</text>
</comment>
<dbReference type="EMBL" id="JASBWT010000026">
    <property type="protein sequence ID" value="KAJ9094275.1"/>
    <property type="molecule type" value="Genomic_DNA"/>
</dbReference>
<proteinExistence type="predicted"/>
<reference evidence="1" key="1">
    <citation type="submission" date="2023-04" db="EMBL/GenBank/DDBJ databases">
        <title>Draft Genome sequencing of Naganishia species isolated from polar environments using Oxford Nanopore Technology.</title>
        <authorList>
            <person name="Leo P."/>
            <person name="Venkateswaran K."/>
        </authorList>
    </citation>
    <scope>NUCLEOTIDE SEQUENCE</scope>
    <source>
        <strain evidence="1">MNA-CCFEE 5423</strain>
    </source>
</reference>
<protein>
    <submittedName>
        <fullName evidence="1">Uncharacterized protein</fullName>
    </submittedName>
</protein>
<keyword evidence="2" id="KW-1185">Reference proteome</keyword>